<gene>
    <name evidence="2" type="ORF">PFISCL1PPCAC_20259</name>
</gene>
<dbReference type="PANTHER" id="PTHR22744:SF14">
    <property type="entry name" value="BTB DOMAIN-CONTAINING PROTEIN-RELATED"/>
    <property type="match status" value="1"/>
</dbReference>
<dbReference type="AlphaFoldDB" id="A0AAV5WG90"/>
<proteinExistence type="predicted"/>
<feature type="non-terminal residue" evidence="2">
    <location>
        <position position="1"/>
    </location>
</feature>
<accession>A0AAV5WG90</accession>
<dbReference type="PANTHER" id="PTHR22744">
    <property type="entry name" value="HELIX LOOP HELIX PROTEIN 21-RELATED"/>
    <property type="match status" value="1"/>
</dbReference>
<dbReference type="InterPro" id="IPR011333">
    <property type="entry name" value="SKP1/BTB/POZ_sf"/>
</dbReference>
<feature type="domain" description="BTB" evidence="1">
    <location>
        <begin position="1"/>
        <end position="50"/>
    </location>
</feature>
<evidence type="ECO:0000313" key="2">
    <source>
        <dbReference type="EMBL" id="GMT28962.1"/>
    </source>
</evidence>
<reference evidence="2" key="1">
    <citation type="submission" date="2023-10" db="EMBL/GenBank/DDBJ databases">
        <title>Genome assembly of Pristionchus species.</title>
        <authorList>
            <person name="Yoshida K."/>
            <person name="Sommer R.J."/>
        </authorList>
    </citation>
    <scope>NUCLEOTIDE SEQUENCE</scope>
    <source>
        <strain evidence="2">RS5133</strain>
    </source>
</reference>
<dbReference type="Proteomes" id="UP001432322">
    <property type="component" value="Unassembled WGS sequence"/>
</dbReference>
<dbReference type="EMBL" id="BTSY01000005">
    <property type="protein sequence ID" value="GMT28962.1"/>
    <property type="molecule type" value="Genomic_DNA"/>
</dbReference>
<dbReference type="PROSITE" id="PS50097">
    <property type="entry name" value="BTB"/>
    <property type="match status" value="1"/>
</dbReference>
<comment type="caution">
    <text evidence="2">The sequence shown here is derived from an EMBL/GenBank/DDBJ whole genome shotgun (WGS) entry which is preliminary data.</text>
</comment>
<protein>
    <recommendedName>
        <fullName evidence="1">BTB domain-containing protein</fullName>
    </recommendedName>
</protein>
<organism evidence="2 3">
    <name type="scientific">Pristionchus fissidentatus</name>
    <dbReference type="NCBI Taxonomy" id="1538716"/>
    <lineage>
        <taxon>Eukaryota</taxon>
        <taxon>Metazoa</taxon>
        <taxon>Ecdysozoa</taxon>
        <taxon>Nematoda</taxon>
        <taxon>Chromadorea</taxon>
        <taxon>Rhabditida</taxon>
        <taxon>Rhabditina</taxon>
        <taxon>Diplogasteromorpha</taxon>
        <taxon>Diplogasteroidea</taxon>
        <taxon>Neodiplogasteridae</taxon>
        <taxon>Pristionchus</taxon>
    </lineage>
</organism>
<name>A0AAV5WG90_9BILA</name>
<evidence type="ECO:0000259" key="1">
    <source>
        <dbReference type="PROSITE" id="PS50097"/>
    </source>
</evidence>
<dbReference type="Pfam" id="PF00651">
    <property type="entry name" value="BTB"/>
    <property type="match status" value="1"/>
</dbReference>
<evidence type="ECO:0000313" key="3">
    <source>
        <dbReference type="Proteomes" id="UP001432322"/>
    </source>
</evidence>
<dbReference type="CDD" id="cd18186">
    <property type="entry name" value="BTB_POZ_ZBTB_KLHL-like"/>
    <property type="match status" value="1"/>
</dbReference>
<dbReference type="SMART" id="SM00225">
    <property type="entry name" value="BTB"/>
    <property type="match status" value="1"/>
</dbReference>
<dbReference type="Gene3D" id="3.30.710.10">
    <property type="entry name" value="Potassium Channel Kv1.1, Chain A"/>
    <property type="match status" value="1"/>
</dbReference>
<sequence length="144" mass="16972">LSLHSPFFFTLFHGEFKEKHQSEIRIEDVDPEEFIMVLNLLYRIDQPITEENVENLLKLADKFQISVVIDDAERFLLRSSMSIHKRLLLADQYKLAVLRRCMLDRYNGPGIKQLKNSAEYRLLSDEMKDVLFDKLIKISVPDDD</sequence>
<dbReference type="InterPro" id="IPR000210">
    <property type="entry name" value="BTB/POZ_dom"/>
</dbReference>
<keyword evidence="3" id="KW-1185">Reference proteome</keyword>
<dbReference type="SUPFAM" id="SSF54695">
    <property type="entry name" value="POZ domain"/>
    <property type="match status" value="1"/>
</dbReference>